<sequence length="792" mass="87705">MASEQSLKMLAFGGEVLAFQTKKPQNQRRGSEVSFSQLTFNRESNSFSVQGSSIIHQESSAEINIVHCSSAFDAQIRQKVPCVLLRVSKKRTSAFKYILYSITTSSEAKCHVKFALPYAIIENTAILHGPTLLWSHAESVFYASAKTDGVKEIQIPFTLNFISELPLLERKIALQGTQNQPSKTKSMIYFLENGGMTDGAFLFPDAYSSVIKSMLVVSAEDVSGGFKSEAFAATTMNQLVHFENGFPRDVCALPFERPLNIQIAHTRKNEVVILVSFDQGNACAVRKDSFQVVSCWSEVRLLLVDDFLFSGTDQMLLLFQDQCSSQDVIGNFLLTDLCGVTFSSGLNLLEDLQRDMKLKDRHTVQSLKALNALLSGRTHTIVPPEQEGLVSLWDDDEDGDADETVEEPSELLGDLMETEGSEELLKVERVWQRVIDQSLVFGVVLKQTRDTSDLVLSASLVVACDKSSVPPVLSCRSVLLPFPSSEPSLTPSTPLESASDNLTLVSVVDVAPLLISGCTRFPIMLRCRDSECVSLYSGDVSINVKQIEEQQFGLTMMKSCTLDTVEAREDLLALLALLDANHLLLESSDHTLANVPVWFLESGGFQRLSFNPLFSFDPIRVRLIRWEQKSPFQAVLSTYCRDEVSLLHFLSALCDFLPPSHRVRLLKSSRVDSSFAPSLESEIHTILKDTSALIHHGKRAETVEEGVELMEGEADSQQLQSAEGGVAQREKAELCYGASETEVSVSDRDSSDSPGLHTRYTKKIVPTLAENKPFKSDAILSSLLNRFNVYQI</sequence>
<gene>
    <name evidence="1" type="ORF">DNTS_004633</name>
</gene>
<reference evidence="1 2" key="1">
    <citation type="journal article" date="2019" name="Sci. Data">
        <title>Hybrid genome assembly and annotation of Danionella translucida.</title>
        <authorList>
            <person name="Kadobianskyi M."/>
            <person name="Schulze L."/>
            <person name="Schuelke M."/>
            <person name="Judkewitz B."/>
        </authorList>
    </citation>
    <scope>NUCLEOTIDE SEQUENCE [LARGE SCALE GENOMIC DNA]</scope>
    <source>
        <strain evidence="1 2">Bolton</strain>
    </source>
</reference>
<dbReference type="STRING" id="623744.A0A553RD05"/>
<comment type="caution">
    <text evidence="1">The sequence shown here is derived from an EMBL/GenBank/DDBJ whole genome shotgun (WGS) entry which is preliminary data.</text>
</comment>
<dbReference type="GO" id="GO:1905168">
    <property type="term" value="P:positive regulation of double-strand break repair via homologous recombination"/>
    <property type="evidence" value="ECO:0007669"/>
    <property type="project" value="TreeGrafter"/>
</dbReference>
<dbReference type="GO" id="GO:2000042">
    <property type="term" value="P:negative regulation of double-strand break repair via homologous recombination"/>
    <property type="evidence" value="ECO:0007669"/>
    <property type="project" value="TreeGrafter"/>
</dbReference>
<dbReference type="AlphaFoldDB" id="A0A553RD05"/>
<name>A0A553RD05_9TELE</name>
<accession>A0A553RD05</accession>
<dbReference type="InterPro" id="IPR033333">
    <property type="entry name" value="FANCB"/>
</dbReference>
<dbReference type="GO" id="GO:0043240">
    <property type="term" value="C:Fanconi anaemia nuclear complex"/>
    <property type="evidence" value="ECO:0007669"/>
    <property type="project" value="InterPro"/>
</dbReference>
<proteinExistence type="predicted"/>
<dbReference type="PANTHER" id="PTHR28450">
    <property type="entry name" value="FANCONI ANEMIA GROUP B PROTEIN"/>
    <property type="match status" value="1"/>
</dbReference>
<dbReference type="OrthoDB" id="1917888at2759"/>
<organism evidence="1 2">
    <name type="scientific">Danionella cerebrum</name>
    <dbReference type="NCBI Taxonomy" id="2873325"/>
    <lineage>
        <taxon>Eukaryota</taxon>
        <taxon>Metazoa</taxon>
        <taxon>Chordata</taxon>
        <taxon>Craniata</taxon>
        <taxon>Vertebrata</taxon>
        <taxon>Euteleostomi</taxon>
        <taxon>Actinopterygii</taxon>
        <taxon>Neopterygii</taxon>
        <taxon>Teleostei</taxon>
        <taxon>Ostariophysi</taxon>
        <taxon>Cypriniformes</taxon>
        <taxon>Danionidae</taxon>
        <taxon>Danioninae</taxon>
        <taxon>Danionella</taxon>
    </lineage>
</organism>
<evidence type="ECO:0000313" key="1">
    <source>
        <dbReference type="EMBL" id="TRZ00079.1"/>
    </source>
</evidence>
<dbReference type="Proteomes" id="UP000316079">
    <property type="component" value="Unassembled WGS sequence"/>
</dbReference>
<dbReference type="EMBL" id="SRMA01024819">
    <property type="protein sequence ID" value="TRZ00079.1"/>
    <property type="molecule type" value="Genomic_DNA"/>
</dbReference>
<keyword evidence="2" id="KW-1185">Reference proteome</keyword>
<dbReference type="GO" id="GO:1990414">
    <property type="term" value="P:replication-born double-strand break repair via sister chromatid exchange"/>
    <property type="evidence" value="ECO:0007669"/>
    <property type="project" value="TreeGrafter"/>
</dbReference>
<dbReference type="GO" id="GO:0036297">
    <property type="term" value="P:interstrand cross-link repair"/>
    <property type="evidence" value="ECO:0007669"/>
    <property type="project" value="InterPro"/>
</dbReference>
<evidence type="ECO:0000313" key="2">
    <source>
        <dbReference type="Proteomes" id="UP000316079"/>
    </source>
</evidence>
<dbReference type="PANTHER" id="PTHR28450:SF1">
    <property type="entry name" value="FANCONI ANEMIA GROUP B PROTEIN"/>
    <property type="match status" value="1"/>
</dbReference>
<protein>
    <submittedName>
        <fullName evidence="1">Uncharacterized protein</fullName>
    </submittedName>
</protein>